<organism evidence="2">
    <name type="scientific">Tanacetum cinerariifolium</name>
    <name type="common">Dalmatian daisy</name>
    <name type="synonym">Chrysanthemum cinerariifolium</name>
    <dbReference type="NCBI Taxonomy" id="118510"/>
    <lineage>
        <taxon>Eukaryota</taxon>
        <taxon>Viridiplantae</taxon>
        <taxon>Streptophyta</taxon>
        <taxon>Embryophyta</taxon>
        <taxon>Tracheophyta</taxon>
        <taxon>Spermatophyta</taxon>
        <taxon>Magnoliopsida</taxon>
        <taxon>eudicotyledons</taxon>
        <taxon>Gunneridae</taxon>
        <taxon>Pentapetalae</taxon>
        <taxon>asterids</taxon>
        <taxon>campanulids</taxon>
        <taxon>Asterales</taxon>
        <taxon>Asteraceae</taxon>
        <taxon>Asteroideae</taxon>
        <taxon>Anthemideae</taxon>
        <taxon>Anthemidinae</taxon>
        <taxon>Tanacetum</taxon>
    </lineage>
</organism>
<proteinExistence type="predicted"/>
<protein>
    <submittedName>
        <fullName evidence="2">Uncharacterized protein</fullName>
    </submittedName>
</protein>
<dbReference type="EMBL" id="BKCJ010574212">
    <property type="protein sequence ID" value="GFB20179.1"/>
    <property type="molecule type" value="Genomic_DNA"/>
</dbReference>
<feature type="region of interest" description="Disordered" evidence="1">
    <location>
        <begin position="56"/>
        <end position="291"/>
    </location>
</feature>
<feature type="compositionally biased region" description="Basic and acidic residues" evidence="1">
    <location>
        <begin position="256"/>
        <end position="267"/>
    </location>
</feature>
<gene>
    <name evidence="2" type="ORF">Tci_692150</name>
</gene>
<feature type="compositionally biased region" description="Acidic residues" evidence="1">
    <location>
        <begin position="228"/>
        <end position="240"/>
    </location>
</feature>
<feature type="non-terminal residue" evidence="2">
    <location>
        <position position="309"/>
    </location>
</feature>
<feature type="compositionally biased region" description="Basic and acidic residues" evidence="1">
    <location>
        <begin position="186"/>
        <end position="212"/>
    </location>
</feature>
<feature type="compositionally biased region" description="Basic residues" evidence="1">
    <location>
        <begin position="56"/>
        <end position="66"/>
    </location>
</feature>
<accession>A0A699L4F3</accession>
<reference evidence="2" key="1">
    <citation type="journal article" date="2019" name="Sci. Rep.">
        <title>Draft genome of Tanacetum cinerariifolium, the natural source of mosquito coil.</title>
        <authorList>
            <person name="Yamashiro T."/>
            <person name="Shiraishi A."/>
            <person name="Satake H."/>
            <person name="Nakayama K."/>
        </authorList>
    </citation>
    <scope>NUCLEOTIDE SEQUENCE</scope>
</reference>
<name>A0A699L4F3_TANCI</name>
<feature type="compositionally biased region" description="Polar residues" evidence="1">
    <location>
        <begin position="70"/>
        <end position="79"/>
    </location>
</feature>
<comment type="caution">
    <text evidence="2">The sequence shown here is derived from an EMBL/GenBank/DDBJ whole genome shotgun (WGS) entry which is preliminary data.</text>
</comment>
<dbReference type="AlphaFoldDB" id="A0A699L4F3"/>
<evidence type="ECO:0000256" key="1">
    <source>
        <dbReference type="SAM" id="MobiDB-lite"/>
    </source>
</evidence>
<evidence type="ECO:0000313" key="2">
    <source>
        <dbReference type="EMBL" id="GFB20179.1"/>
    </source>
</evidence>
<feature type="compositionally biased region" description="Polar residues" evidence="1">
    <location>
        <begin position="170"/>
        <end position="180"/>
    </location>
</feature>
<sequence length="309" mass="34221">MIKNDGIVNRLKFVRIREDYKKYGLLIPDMMLNDKIKQLDSYQMFLKYSTGLIPPKKSRGKGLHGKKTVDVSQESINVSDESEPEPAKKKTSSISTRGVVIQNAPSAPKSKPATSKLKHKGVQSLTPEEQEVIDTMQALKESKKTSKRQSATRGLSKGTGRILEVPDESTVISATLSEGTGTKLGVPDEEKVTSEENVKLEWGSEHESKQSEDSQLMSGEKEKKDNDGDGDADDEDEDDDHIMHKDVDVEMVGAETVERENKEKDEMTDAAQADVEKTSEEKDDAELSGNVMISEYEVKESTELLLPSS</sequence>